<dbReference type="Gene3D" id="2.60.40.10">
    <property type="entry name" value="Immunoglobulins"/>
    <property type="match status" value="1"/>
</dbReference>
<evidence type="ECO:0000313" key="2">
    <source>
        <dbReference type="EMBL" id="GIX99227.1"/>
    </source>
</evidence>
<dbReference type="EMBL" id="BPLR01005019">
    <property type="protein sequence ID" value="GIX99227.1"/>
    <property type="molecule type" value="Genomic_DNA"/>
</dbReference>
<comment type="caution">
    <text evidence="2">The sequence shown here is derived from an EMBL/GenBank/DDBJ whole genome shotgun (WGS) entry which is preliminary data.</text>
</comment>
<name>A0AAV4PNS4_CAEEX</name>
<dbReference type="Proteomes" id="UP001054945">
    <property type="component" value="Unassembled WGS sequence"/>
</dbReference>
<sequence length="93" mass="10887">MNYFYCTYRSPKPPFLKVVESTTSTILLEWESTNGKGTPVSGYVLHWREHGLEWAEVQIPSEKTDHKFTGLNCGTSYKFLYYSLQYYGERTTK</sequence>
<evidence type="ECO:0000259" key="1">
    <source>
        <dbReference type="PROSITE" id="PS50853"/>
    </source>
</evidence>
<dbReference type="CDD" id="cd00063">
    <property type="entry name" value="FN3"/>
    <property type="match status" value="1"/>
</dbReference>
<dbReference type="InterPro" id="IPR036116">
    <property type="entry name" value="FN3_sf"/>
</dbReference>
<dbReference type="PROSITE" id="PS50853">
    <property type="entry name" value="FN3"/>
    <property type="match status" value="1"/>
</dbReference>
<accession>A0AAV4PNS4</accession>
<dbReference type="InterPro" id="IPR003961">
    <property type="entry name" value="FN3_dom"/>
</dbReference>
<dbReference type="SUPFAM" id="SSF49265">
    <property type="entry name" value="Fibronectin type III"/>
    <property type="match status" value="1"/>
</dbReference>
<protein>
    <submittedName>
        <fullName evidence="2">Down syndrome cell adhesion molecule</fullName>
    </submittedName>
</protein>
<reference evidence="2 3" key="1">
    <citation type="submission" date="2021-06" db="EMBL/GenBank/DDBJ databases">
        <title>Caerostris extrusa draft genome.</title>
        <authorList>
            <person name="Kono N."/>
            <person name="Arakawa K."/>
        </authorList>
    </citation>
    <scope>NUCLEOTIDE SEQUENCE [LARGE SCALE GENOMIC DNA]</scope>
</reference>
<dbReference type="Pfam" id="PF00041">
    <property type="entry name" value="fn3"/>
    <property type="match status" value="1"/>
</dbReference>
<organism evidence="2 3">
    <name type="scientific">Caerostris extrusa</name>
    <name type="common">Bark spider</name>
    <name type="synonym">Caerostris bankana</name>
    <dbReference type="NCBI Taxonomy" id="172846"/>
    <lineage>
        <taxon>Eukaryota</taxon>
        <taxon>Metazoa</taxon>
        <taxon>Ecdysozoa</taxon>
        <taxon>Arthropoda</taxon>
        <taxon>Chelicerata</taxon>
        <taxon>Arachnida</taxon>
        <taxon>Araneae</taxon>
        <taxon>Araneomorphae</taxon>
        <taxon>Entelegynae</taxon>
        <taxon>Araneoidea</taxon>
        <taxon>Araneidae</taxon>
        <taxon>Caerostris</taxon>
    </lineage>
</organism>
<dbReference type="InterPro" id="IPR013783">
    <property type="entry name" value="Ig-like_fold"/>
</dbReference>
<keyword evidence="3" id="KW-1185">Reference proteome</keyword>
<gene>
    <name evidence="2" type="primary">DSCAM_0</name>
    <name evidence="2" type="ORF">CEXT_711171</name>
</gene>
<proteinExistence type="predicted"/>
<evidence type="ECO:0000313" key="3">
    <source>
        <dbReference type="Proteomes" id="UP001054945"/>
    </source>
</evidence>
<feature type="domain" description="Fibronectin type-III" evidence="1">
    <location>
        <begin position="10"/>
        <end position="93"/>
    </location>
</feature>
<dbReference type="AlphaFoldDB" id="A0AAV4PNS4"/>